<comment type="caution">
    <text evidence="10">The sequence shown here is derived from an EMBL/GenBank/DDBJ whole genome shotgun (WGS) entry which is preliminary data.</text>
</comment>
<evidence type="ECO:0000313" key="11">
    <source>
        <dbReference type="EMBL" id="CAF1519812.1"/>
    </source>
</evidence>
<dbReference type="CDD" id="cd17323">
    <property type="entry name" value="MFS_Tpo1_MDR_like"/>
    <property type="match status" value="1"/>
</dbReference>
<comment type="similarity">
    <text evidence="7">Belongs to the major facilitator superfamily. DHA1 family. Polyamines/proton antiporter (TC 2.A.1.2.16) subfamily.</text>
</comment>
<evidence type="ECO:0000256" key="2">
    <source>
        <dbReference type="ARBA" id="ARBA00022448"/>
    </source>
</evidence>
<feature type="transmembrane region" description="Helical" evidence="8">
    <location>
        <begin position="98"/>
        <end position="117"/>
    </location>
</feature>
<feature type="transmembrane region" description="Helical" evidence="8">
    <location>
        <begin position="150"/>
        <end position="169"/>
    </location>
</feature>
<feature type="transmembrane region" description="Helical" evidence="8">
    <location>
        <begin position="293"/>
        <end position="319"/>
    </location>
</feature>
<keyword evidence="12" id="KW-1185">Reference proteome</keyword>
<dbReference type="InterPro" id="IPR011701">
    <property type="entry name" value="MFS"/>
</dbReference>
<dbReference type="SUPFAM" id="SSF103473">
    <property type="entry name" value="MFS general substrate transporter"/>
    <property type="match status" value="1"/>
</dbReference>
<dbReference type="EMBL" id="CAJNOI010000288">
    <property type="protein sequence ID" value="CAF1227898.1"/>
    <property type="molecule type" value="Genomic_DNA"/>
</dbReference>
<evidence type="ECO:0000256" key="7">
    <source>
        <dbReference type="ARBA" id="ARBA00038459"/>
    </source>
</evidence>
<evidence type="ECO:0000313" key="13">
    <source>
        <dbReference type="Proteomes" id="UP000663877"/>
    </source>
</evidence>
<feature type="transmembrane region" description="Helical" evidence="8">
    <location>
        <begin position="124"/>
        <end position="144"/>
    </location>
</feature>
<dbReference type="EMBL" id="CAJNOM010000606">
    <property type="protein sequence ID" value="CAF1519812.1"/>
    <property type="molecule type" value="Genomic_DNA"/>
</dbReference>
<evidence type="ECO:0000256" key="3">
    <source>
        <dbReference type="ARBA" id="ARBA00022475"/>
    </source>
</evidence>
<feature type="transmembrane region" description="Helical" evidence="8">
    <location>
        <begin position="61"/>
        <end position="83"/>
    </location>
</feature>
<dbReference type="Pfam" id="PF07690">
    <property type="entry name" value="MFS_1"/>
    <property type="match status" value="1"/>
</dbReference>
<comment type="subcellular location">
    <subcellularLocation>
        <location evidence="1">Cell membrane</location>
        <topology evidence="1">Multi-pass membrane protein</topology>
    </subcellularLocation>
</comment>
<dbReference type="GO" id="GO:0005886">
    <property type="term" value="C:plasma membrane"/>
    <property type="evidence" value="ECO:0007669"/>
    <property type="project" value="UniProtKB-SubCell"/>
</dbReference>
<keyword evidence="3" id="KW-1003">Cell membrane</keyword>
<protein>
    <recommendedName>
        <fullName evidence="9">Major facilitator superfamily (MFS) profile domain-containing protein</fullName>
    </recommendedName>
</protein>
<feature type="transmembrane region" description="Helical" evidence="8">
    <location>
        <begin position="190"/>
        <end position="215"/>
    </location>
</feature>
<evidence type="ECO:0000313" key="12">
    <source>
        <dbReference type="Proteomes" id="UP000663832"/>
    </source>
</evidence>
<evidence type="ECO:0000256" key="1">
    <source>
        <dbReference type="ARBA" id="ARBA00004651"/>
    </source>
</evidence>
<evidence type="ECO:0000256" key="8">
    <source>
        <dbReference type="SAM" id="Phobius"/>
    </source>
</evidence>
<dbReference type="OrthoDB" id="9986881at2759"/>
<keyword evidence="2" id="KW-0813">Transport</keyword>
<proteinExistence type="inferred from homology"/>
<keyword evidence="5 8" id="KW-1133">Transmembrane helix</keyword>
<dbReference type="InterPro" id="IPR020846">
    <property type="entry name" value="MFS_dom"/>
</dbReference>
<sequence length="643" mass="72166">MEKNRLKLNLTRTSYRPYVTSFEKIQFHQYRGKGTIEEPYMIDWLLEDAENCQTWNPIYKWALTIFVSVAATAVLFCSSVYVGEFDGLTQDFQPSREIITLGISVNVLGFALGPLIWAPFSEVFGRRIIFIITFVSMTAFNAGSAASQNIWTHIILRFFAGAFGSSAFANSSGTIADLYPANQRGLPLTIFAAAPFLGPVFGSIIGGFTGAAIGWRWIQGIMAIFTGILAVIGIVGLPETYAPVLLYRRAEKLRKITDLFYRSKFEAKSQVTLSHLLKISFSRPWIFLFREPIVLFFAIYMAVIYGIMYMLLGAFPIVYHEQKGWAPGIDGLPFLGMALGIVIGTLYCIWDKRRYTKVTVIYTGSFVPPEARLPPAIVGAFGLPIGLFWFAWTNYSSIHFIVPILAIVPFGFGIVLVFVALINYMIDTYTIYAATVMAANSILRSLFGAAFPLFTARMFRNLGIQWAGSIAGFLALLCLPLPYIFWKYGEVIRAWSKYSSEATASKLQLNETKTNVESNASMIYVTTILSNLSGVIISDAILEKFPFIRTIITYYKLVMSNKTDFTIFNIILKTIFSNLNNDERAYRYDNIVRQFAASVYVLGGRTAYEFLRLNILVLLPSVRIIQSYIASSENHLTQGSFLI</sequence>
<dbReference type="Gene3D" id="1.20.1250.20">
    <property type="entry name" value="MFS general substrate transporter like domains"/>
    <property type="match status" value="1"/>
</dbReference>
<dbReference type="FunFam" id="1.20.1250.20:FF:000011">
    <property type="entry name" value="MFS multidrug transporter, putative"/>
    <property type="match status" value="1"/>
</dbReference>
<evidence type="ECO:0000256" key="5">
    <source>
        <dbReference type="ARBA" id="ARBA00022989"/>
    </source>
</evidence>
<feature type="transmembrane region" description="Helical" evidence="8">
    <location>
        <begin position="466"/>
        <end position="486"/>
    </location>
</feature>
<keyword evidence="6 8" id="KW-0472">Membrane</keyword>
<feature type="transmembrane region" description="Helical" evidence="8">
    <location>
        <begin position="331"/>
        <end position="350"/>
    </location>
</feature>
<reference evidence="10" key="1">
    <citation type="submission" date="2021-02" db="EMBL/GenBank/DDBJ databases">
        <authorList>
            <person name="Nowell W R."/>
        </authorList>
    </citation>
    <scope>NUCLEOTIDE SEQUENCE</scope>
</reference>
<dbReference type="PROSITE" id="PS50850">
    <property type="entry name" value="MFS"/>
    <property type="match status" value="1"/>
</dbReference>
<dbReference type="AlphaFoldDB" id="A0A814YEZ8"/>
<dbReference type="PANTHER" id="PTHR23502:SF186">
    <property type="entry name" value="MAJOR FACILITATOR SUPERFAMILY (MFS) PROFILE DOMAIN-CONTAINING PROTEIN"/>
    <property type="match status" value="1"/>
</dbReference>
<gene>
    <name evidence="10" type="ORF">BJG266_LOCUS28349</name>
    <name evidence="11" type="ORF">QVE165_LOCUS44707</name>
</gene>
<evidence type="ECO:0000259" key="9">
    <source>
        <dbReference type="PROSITE" id="PS50850"/>
    </source>
</evidence>
<evidence type="ECO:0000313" key="10">
    <source>
        <dbReference type="EMBL" id="CAF1227898.1"/>
    </source>
</evidence>
<feature type="transmembrane region" description="Helical" evidence="8">
    <location>
        <begin position="221"/>
        <end position="247"/>
    </location>
</feature>
<name>A0A814YEZ8_9BILA</name>
<feature type="transmembrane region" description="Helical" evidence="8">
    <location>
        <begin position="371"/>
        <end position="392"/>
    </location>
</feature>
<dbReference type="InterPro" id="IPR036259">
    <property type="entry name" value="MFS_trans_sf"/>
</dbReference>
<feature type="domain" description="Major facilitator superfamily (MFS) profile" evidence="9">
    <location>
        <begin position="63"/>
        <end position="490"/>
    </location>
</feature>
<keyword evidence="4 8" id="KW-0812">Transmembrane</keyword>
<dbReference type="GO" id="GO:0022857">
    <property type="term" value="F:transmembrane transporter activity"/>
    <property type="evidence" value="ECO:0007669"/>
    <property type="project" value="InterPro"/>
</dbReference>
<accession>A0A814YEZ8</accession>
<dbReference type="PANTHER" id="PTHR23502">
    <property type="entry name" value="MAJOR FACILITATOR SUPERFAMILY"/>
    <property type="match status" value="1"/>
</dbReference>
<dbReference type="Proteomes" id="UP000663877">
    <property type="component" value="Unassembled WGS sequence"/>
</dbReference>
<organism evidence="10 13">
    <name type="scientific">Adineta steineri</name>
    <dbReference type="NCBI Taxonomy" id="433720"/>
    <lineage>
        <taxon>Eukaryota</taxon>
        <taxon>Metazoa</taxon>
        <taxon>Spiralia</taxon>
        <taxon>Gnathifera</taxon>
        <taxon>Rotifera</taxon>
        <taxon>Eurotatoria</taxon>
        <taxon>Bdelloidea</taxon>
        <taxon>Adinetida</taxon>
        <taxon>Adinetidae</taxon>
        <taxon>Adineta</taxon>
    </lineage>
</organism>
<feature type="transmembrane region" description="Helical" evidence="8">
    <location>
        <begin position="398"/>
        <end position="422"/>
    </location>
</feature>
<feature type="transmembrane region" description="Helical" evidence="8">
    <location>
        <begin position="429"/>
        <end position="454"/>
    </location>
</feature>
<evidence type="ECO:0000256" key="6">
    <source>
        <dbReference type="ARBA" id="ARBA00023136"/>
    </source>
</evidence>
<evidence type="ECO:0000256" key="4">
    <source>
        <dbReference type="ARBA" id="ARBA00022692"/>
    </source>
</evidence>
<dbReference type="Proteomes" id="UP000663832">
    <property type="component" value="Unassembled WGS sequence"/>
</dbReference>